<comment type="caution">
    <text evidence="2">The sequence shown here is derived from an EMBL/GenBank/DDBJ whole genome shotgun (WGS) entry which is preliminary data.</text>
</comment>
<evidence type="ECO:0000313" key="2">
    <source>
        <dbReference type="EMBL" id="KAK9502520.1"/>
    </source>
</evidence>
<proteinExistence type="predicted"/>
<feature type="domain" description="Integrase zinc-binding" evidence="1">
    <location>
        <begin position="880"/>
        <end position="934"/>
    </location>
</feature>
<dbReference type="InterPro" id="IPR041588">
    <property type="entry name" value="Integrase_H2C2"/>
</dbReference>
<dbReference type="GO" id="GO:0003676">
    <property type="term" value="F:nucleic acid binding"/>
    <property type="evidence" value="ECO:0007669"/>
    <property type="project" value="InterPro"/>
</dbReference>
<gene>
    <name evidence="2" type="ORF">O3M35_011289</name>
</gene>
<name>A0AAW1CWZ9_9HEMI</name>
<dbReference type="CDD" id="cd01644">
    <property type="entry name" value="RT_pepA17"/>
    <property type="match status" value="1"/>
</dbReference>
<dbReference type="Pfam" id="PF17921">
    <property type="entry name" value="Integrase_H2C2"/>
    <property type="match status" value="1"/>
</dbReference>
<dbReference type="AlphaFoldDB" id="A0AAW1CWZ9"/>
<dbReference type="Gene3D" id="3.30.420.10">
    <property type="entry name" value="Ribonuclease H-like superfamily/Ribonuclease H"/>
    <property type="match status" value="1"/>
</dbReference>
<dbReference type="PANTHER" id="PTHR47331">
    <property type="entry name" value="PHD-TYPE DOMAIN-CONTAINING PROTEIN"/>
    <property type="match status" value="1"/>
</dbReference>
<dbReference type="InterPro" id="IPR036397">
    <property type="entry name" value="RNaseH_sf"/>
</dbReference>
<sequence>MPAHDSWHDWPNLQNLHPRADPQCTISWDVDLLIGNDVLPLLLQPGIVPLTSRSPAAFNTTLGWVLYGPFDSRPPAPKQVRFAPGTIFQTEQNHKTAEHHSTSVDSSKAAVVVDPMPENDNADVTTSPIVLSNSESISLALAPLQQTDYDDEELVNIVRRFWEIDRVPDILPFTPEERKCEEIYTQSVSRTASGRYIVPLPFHSHELGVSCGTATRQFLRLEQRLLRQPDLYAAYREFMRDYLESKHMEPVDPNTEPPEYEPYYIPHHAVHRPDDPPTKLRVVFNASCPSSNGKSLNSLLHVGPKLQADISTLLLRFRTHRYVFTADIRQMYRQILVDRSQRDYQRILWRFSSDAPITHFRLNTVTYGVTSAPYLALRTLHQLAADEGDKYPLAKTALSNEIYVDDLLTGCASISDALHLRQELQELLMAGGFELRKWASNHPTLLQDIPPDHCRQMVSEDPLLLDRDPIIKILGLGWNPASDNFFYAVRLSEAANTKRTVLSQMARIFDPLGWLTPITFTAKLFFRKICRLTLDWDQPLPDDIAIAWKEFQDRLPDISQIQVPRLLPELDSNATHLLVGFCDASESGYAASVYLHTTSGHNAHVSLLAAKSKVAPNKSTTLPRLELCGAHLLAKLMSHIMHRMLPALHLSSVAFCDSTVTLAWIRGESHRWKTFVGNRVAEIQELLPHTAWRHVSSQDNPADCASRGLLPHQLQLHPLWWQGPHWLQQHADAWPTTRDQVHNNDEINAELKIIAPATAASTPASLSLIDRYSSLTKLKRVVAFCHRFSYNCRNPQIRRIGFLSASEQNAALLSVVRLTQSIYLSTEKQEALDPASKHRLVCQLRLFIDDHQILRVGGRLSASSLPYNHRHPMLLPKNCHLTNLVIDDAHLRLLHAGALATHSYIRRSFWITDGRNVVRHRIGKCNRCFSVKPRPVIQPMGNLPIERTSAVSAFNVTGVDYAGPFFISSARLRGAVVTKAYLLVFICFASKAVHFELASDLSTASFMAAFQRFVARRGLPATIFSDNGTAFVGAHNKLKELGRLLRHPSHQQAICDTASTLG</sequence>
<dbReference type="EMBL" id="JAPXFL010000008">
    <property type="protein sequence ID" value="KAK9502520.1"/>
    <property type="molecule type" value="Genomic_DNA"/>
</dbReference>
<protein>
    <recommendedName>
        <fullName evidence="1">Integrase zinc-binding domain-containing protein</fullName>
    </recommendedName>
</protein>
<organism evidence="2 3">
    <name type="scientific">Rhynocoris fuscipes</name>
    <dbReference type="NCBI Taxonomy" id="488301"/>
    <lineage>
        <taxon>Eukaryota</taxon>
        <taxon>Metazoa</taxon>
        <taxon>Ecdysozoa</taxon>
        <taxon>Arthropoda</taxon>
        <taxon>Hexapoda</taxon>
        <taxon>Insecta</taxon>
        <taxon>Pterygota</taxon>
        <taxon>Neoptera</taxon>
        <taxon>Paraneoptera</taxon>
        <taxon>Hemiptera</taxon>
        <taxon>Heteroptera</taxon>
        <taxon>Panheteroptera</taxon>
        <taxon>Cimicomorpha</taxon>
        <taxon>Reduviidae</taxon>
        <taxon>Harpactorinae</taxon>
        <taxon>Harpactorini</taxon>
        <taxon>Rhynocoris</taxon>
    </lineage>
</organism>
<dbReference type="InterPro" id="IPR008042">
    <property type="entry name" value="Retrotrans_Pao"/>
</dbReference>
<dbReference type="InterPro" id="IPR043502">
    <property type="entry name" value="DNA/RNA_pol_sf"/>
</dbReference>
<dbReference type="SUPFAM" id="SSF56672">
    <property type="entry name" value="DNA/RNA polymerases"/>
    <property type="match status" value="1"/>
</dbReference>
<dbReference type="PANTHER" id="PTHR47331:SF1">
    <property type="entry name" value="GAG-LIKE PROTEIN"/>
    <property type="match status" value="1"/>
</dbReference>
<dbReference type="InterPro" id="IPR012337">
    <property type="entry name" value="RNaseH-like_sf"/>
</dbReference>
<reference evidence="2 3" key="1">
    <citation type="submission" date="2022-12" db="EMBL/GenBank/DDBJ databases">
        <title>Chromosome-level genome assembly of true bugs.</title>
        <authorList>
            <person name="Ma L."/>
            <person name="Li H."/>
        </authorList>
    </citation>
    <scope>NUCLEOTIDE SEQUENCE [LARGE SCALE GENOMIC DNA]</scope>
    <source>
        <strain evidence="2">Lab_2022b</strain>
    </source>
</reference>
<dbReference type="GO" id="GO:0042575">
    <property type="term" value="C:DNA polymerase complex"/>
    <property type="evidence" value="ECO:0007669"/>
    <property type="project" value="UniProtKB-ARBA"/>
</dbReference>
<dbReference type="GO" id="GO:0071897">
    <property type="term" value="P:DNA biosynthetic process"/>
    <property type="evidence" value="ECO:0007669"/>
    <property type="project" value="UniProtKB-ARBA"/>
</dbReference>
<evidence type="ECO:0000259" key="1">
    <source>
        <dbReference type="Pfam" id="PF17921"/>
    </source>
</evidence>
<accession>A0AAW1CWZ9</accession>
<dbReference type="Pfam" id="PF05380">
    <property type="entry name" value="Peptidase_A17"/>
    <property type="match status" value="1"/>
</dbReference>
<dbReference type="SUPFAM" id="SSF53098">
    <property type="entry name" value="Ribonuclease H-like"/>
    <property type="match status" value="1"/>
</dbReference>
<keyword evidence="3" id="KW-1185">Reference proteome</keyword>
<evidence type="ECO:0000313" key="3">
    <source>
        <dbReference type="Proteomes" id="UP001461498"/>
    </source>
</evidence>
<dbReference type="Proteomes" id="UP001461498">
    <property type="component" value="Unassembled WGS sequence"/>
</dbReference>